<dbReference type="EMBL" id="CADEHS020000009">
    <property type="protein sequence ID" value="CAG9945370.1"/>
    <property type="molecule type" value="Genomic_DNA"/>
</dbReference>
<comment type="caution">
    <text evidence="1">The sequence shown here is derived from an EMBL/GenBank/DDBJ whole genome shotgun (WGS) entry which is preliminary data.</text>
</comment>
<sequence length="569" mass="62442">MRGIRTPPEDSTMSALSDEKKVALPAPDEGVAHSESSRHHEGLHRNIGSRQIQLFAIGGSIGTALFVSIGSALYSAGPAGLLLAFTIYCCLLALVNNAMAEMGTYMPISGGFVRLAKHWVGEGFGFMAGVNFYLYEALTIPFEITALNIVLSYWRDDIPIGAVCACAIVAYFVINVSAVKYYGEAEFWLSSGKVLLFLILFCFTFITMAGGNPKKDAFGFRNWQNPGPFSTKGDQSSLSQFQGFLSALFYASLIIVGPEYISMVSGEARRPTRDIKKAYKTIYYRFAFFFIGGALCVGILIPSNHPTLAALAAGTGEGSGTAAASPYVIAMKELNVSVLPHLVNALLFTSIFSAGNTYVYCATRNLYSLSLEGQVPRFFSYCTKNGVPIYCLLVTMLFPCLSLLGLSNSSAVVIDWFVNLLTSGAYVNFAVMCFTYIRFYKACKVQGLDRSSLPYRGWFQPYSSWFVLGALIVIALCSGYTMFLPGKFSVDFFMTNYVMLIIAAVSYLGWTLVKRAKFVIGSGDVDLVWLRPEVLEYEETLPHDDGLEIFTKARQLFSCGKWRKNTTAA</sequence>
<accession>A0ACA9TWL9</accession>
<proteinExistence type="predicted"/>
<reference evidence="1" key="1">
    <citation type="submission" date="2020-04" db="EMBL/GenBank/DDBJ databases">
        <authorList>
            <person name="Broberg M."/>
        </authorList>
    </citation>
    <scope>NUCLEOTIDE SEQUENCE</scope>
</reference>
<protein>
    <submittedName>
        <fullName evidence="1">Uncharacterized protein</fullName>
    </submittedName>
</protein>
<gene>
    <name evidence="1" type="ORF">CRV2_00012104</name>
</gene>
<keyword evidence="2" id="KW-1185">Reference proteome</keyword>
<evidence type="ECO:0000313" key="2">
    <source>
        <dbReference type="Proteomes" id="UP000836387"/>
    </source>
</evidence>
<dbReference type="Proteomes" id="UP000836387">
    <property type="component" value="Unassembled WGS sequence"/>
</dbReference>
<reference evidence="1" key="2">
    <citation type="submission" date="2021-10" db="EMBL/GenBank/DDBJ databases">
        <authorList>
            <person name="Piombo E."/>
        </authorList>
    </citation>
    <scope>NUCLEOTIDE SEQUENCE</scope>
</reference>
<name>A0ACA9TWL9_BIOOC</name>
<organism evidence="1 2">
    <name type="scientific">Clonostachys rosea f. rosea IK726</name>
    <dbReference type="NCBI Taxonomy" id="1349383"/>
    <lineage>
        <taxon>Eukaryota</taxon>
        <taxon>Fungi</taxon>
        <taxon>Dikarya</taxon>
        <taxon>Ascomycota</taxon>
        <taxon>Pezizomycotina</taxon>
        <taxon>Sordariomycetes</taxon>
        <taxon>Hypocreomycetidae</taxon>
        <taxon>Hypocreales</taxon>
        <taxon>Bionectriaceae</taxon>
        <taxon>Clonostachys</taxon>
    </lineage>
</organism>
<evidence type="ECO:0000313" key="1">
    <source>
        <dbReference type="EMBL" id="CAG9945370.1"/>
    </source>
</evidence>